<evidence type="ECO:0000313" key="1">
    <source>
        <dbReference type="EMBL" id="CPR17491.1"/>
    </source>
</evidence>
<gene>
    <name evidence="1" type="ORF">BN1221_02672</name>
</gene>
<evidence type="ECO:0000313" key="2">
    <source>
        <dbReference type="Proteomes" id="UP000044377"/>
    </source>
</evidence>
<accession>A0A0G4JWD6</accession>
<dbReference type="EMBL" id="CGIG01000001">
    <property type="protein sequence ID" value="CPR17491.1"/>
    <property type="molecule type" value="Genomic_DNA"/>
</dbReference>
<name>A0A0G4JWD6_9GAMM</name>
<dbReference type="RefSeq" id="WP_390253088.1">
    <property type="nucleotide sequence ID" value="NZ_JAVCYU010000082.1"/>
</dbReference>
<dbReference type="Proteomes" id="UP000044377">
    <property type="component" value="Unassembled WGS sequence"/>
</dbReference>
<reference evidence="2" key="1">
    <citation type="submission" date="2015-01" db="EMBL/GenBank/DDBJ databases">
        <authorList>
            <person name="Paterson Steve"/>
        </authorList>
    </citation>
    <scope>NUCLEOTIDE SEQUENCE [LARGE SCALE GENOMIC DNA]</scope>
    <source>
        <strain evidence="2">OBR1</strain>
    </source>
</reference>
<keyword evidence="2" id="KW-1185">Reference proteome</keyword>
<protein>
    <submittedName>
        <fullName evidence="1">Uncharacterized protein</fullName>
    </submittedName>
</protein>
<proteinExistence type="predicted"/>
<dbReference type="AlphaFoldDB" id="A0A0G4JWD6"/>
<organism evidence="1 2">
    <name type="scientific">Brenneria goodwinii</name>
    <dbReference type="NCBI Taxonomy" id="1109412"/>
    <lineage>
        <taxon>Bacteria</taxon>
        <taxon>Pseudomonadati</taxon>
        <taxon>Pseudomonadota</taxon>
        <taxon>Gammaproteobacteria</taxon>
        <taxon>Enterobacterales</taxon>
        <taxon>Pectobacteriaceae</taxon>
        <taxon>Brenneria</taxon>
    </lineage>
</organism>
<dbReference type="STRING" id="1109412.BN1221_02672"/>
<sequence>MTQTVCGRQQTALTAYDTASSGAKWFGRQLKTLLAQAKNGIVNHGVSGISAFCQEAVYGLRLGKHRP</sequence>